<dbReference type="EMBL" id="CP099418">
    <property type="protein sequence ID" value="USW48691.1"/>
    <property type="molecule type" value="Genomic_DNA"/>
</dbReference>
<feature type="compositionally biased region" description="Low complexity" evidence="1">
    <location>
        <begin position="61"/>
        <end position="72"/>
    </location>
</feature>
<feature type="transmembrane region" description="Helical" evidence="2">
    <location>
        <begin position="224"/>
        <end position="249"/>
    </location>
</feature>
<gene>
    <name evidence="3" type="ORF">Slin15195_G020100</name>
</gene>
<dbReference type="Proteomes" id="UP001056384">
    <property type="component" value="Chromosome 1"/>
</dbReference>
<proteinExistence type="predicted"/>
<keyword evidence="2" id="KW-0472">Membrane</keyword>
<organism evidence="3 4">
    <name type="scientific">Septoria linicola</name>
    <dbReference type="NCBI Taxonomy" id="215465"/>
    <lineage>
        <taxon>Eukaryota</taxon>
        <taxon>Fungi</taxon>
        <taxon>Dikarya</taxon>
        <taxon>Ascomycota</taxon>
        <taxon>Pezizomycotina</taxon>
        <taxon>Dothideomycetes</taxon>
        <taxon>Dothideomycetidae</taxon>
        <taxon>Mycosphaerellales</taxon>
        <taxon>Mycosphaerellaceae</taxon>
        <taxon>Septoria</taxon>
    </lineage>
</organism>
<feature type="compositionally biased region" description="Low complexity" evidence="1">
    <location>
        <begin position="109"/>
        <end position="127"/>
    </location>
</feature>
<keyword evidence="4" id="KW-1185">Reference proteome</keyword>
<keyword evidence="2" id="KW-0812">Transmembrane</keyword>
<name>A0A9Q9EED9_9PEZI</name>
<evidence type="ECO:0000256" key="2">
    <source>
        <dbReference type="SAM" id="Phobius"/>
    </source>
</evidence>
<evidence type="ECO:0000256" key="1">
    <source>
        <dbReference type="SAM" id="MobiDB-lite"/>
    </source>
</evidence>
<reference evidence="3" key="1">
    <citation type="submission" date="2022-06" db="EMBL/GenBank/DDBJ databases">
        <title>Complete genome sequences of two strains of the flax pathogen Septoria linicola.</title>
        <authorList>
            <person name="Lapalu N."/>
            <person name="Simon A."/>
            <person name="Demenou B."/>
            <person name="Paumier D."/>
            <person name="Guillot M.-P."/>
            <person name="Gout L."/>
            <person name="Valade R."/>
        </authorList>
    </citation>
    <scope>NUCLEOTIDE SEQUENCE</scope>
    <source>
        <strain evidence="3">SE15195</strain>
    </source>
</reference>
<feature type="compositionally biased region" description="Basic and acidic residues" evidence="1">
    <location>
        <begin position="40"/>
        <end position="52"/>
    </location>
</feature>
<feature type="region of interest" description="Disordered" evidence="1">
    <location>
        <begin position="40"/>
        <end position="159"/>
    </location>
</feature>
<dbReference type="AlphaFoldDB" id="A0A9Q9EED9"/>
<keyword evidence="2" id="KW-1133">Transmembrane helix</keyword>
<evidence type="ECO:0000313" key="3">
    <source>
        <dbReference type="EMBL" id="USW48691.1"/>
    </source>
</evidence>
<sequence>MPLRSPQGIPAAALGGLSPIDPAYKAEMYSAGRIPPREATVHWDHSIVKDPPRPPSPLQLPSPKQHQPSQQRYSPQRTSPYRHAFSTATHPSLITEEEREREADEDIDPLSPSTSTSSPPSLHLTSHAPNASSLSLVGMNLPPGPAIPHSPALREAQPGKITSRAPYNFSLYTPRAIDFADMLLDRGRHCIFRRGDCTDTVRARSVCWTCFERVTRLRRRREKWARWVGLLVWVGLQSAVVGIVVYLVMAEKHKRAMRQILEQIGAV</sequence>
<protein>
    <submittedName>
        <fullName evidence="3">Uncharacterized protein</fullName>
    </submittedName>
</protein>
<evidence type="ECO:0000313" key="4">
    <source>
        <dbReference type="Proteomes" id="UP001056384"/>
    </source>
</evidence>
<accession>A0A9Q9EED9</accession>